<proteinExistence type="predicted"/>
<organism evidence="1 2">
    <name type="scientific">Ambrosiozyma monospora</name>
    <name type="common">Yeast</name>
    <name type="synonym">Endomycopsis monosporus</name>
    <dbReference type="NCBI Taxonomy" id="43982"/>
    <lineage>
        <taxon>Eukaryota</taxon>
        <taxon>Fungi</taxon>
        <taxon>Dikarya</taxon>
        <taxon>Ascomycota</taxon>
        <taxon>Saccharomycotina</taxon>
        <taxon>Pichiomycetes</taxon>
        <taxon>Pichiales</taxon>
        <taxon>Pichiaceae</taxon>
        <taxon>Ambrosiozyma</taxon>
    </lineage>
</organism>
<sequence>MVRHGKKNYMLGKITPSDKKQGEFELYLSKINYVAQIRPSFKYLDDTKSLKQASMREQQAALNKEAAKNDGANGGASGAKKLNVVQMSAKSTHENQPRLGGALVARNVEDEEEPVEYVCEPLVIPGSGFGSSSGADVDAMDVDSGVGAGIGGATDDYEKRQIVEGMLFGDNLDAVLEPSMTRKQYLDSIVKETKVDM</sequence>
<accession>A0ACB5TBT6</accession>
<gene>
    <name evidence="1" type="ORF">Amon02_000751600</name>
</gene>
<comment type="caution">
    <text evidence="1">The sequence shown here is derived from an EMBL/GenBank/DDBJ whole genome shotgun (WGS) entry which is preliminary data.</text>
</comment>
<dbReference type="EMBL" id="BSXS01006275">
    <property type="protein sequence ID" value="GME85299.1"/>
    <property type="molecule type" value="Genomic_DNA"/>
</dbReference>
<dbReference type="Proteomes" id="UP001165064">
    <property type="component" value="Unassembled WGS sequence"/>
</dbReference>
<keyword evidence="2" id="KW-1185">Reference proteome</keyword>
<name>A0ACB5TBT6_AMBMO</name>
<evidence type="ECO:0000313" key="1">
    <source>
        <dbReference type="EMBL" id="GME85299.1"/>
    </source>
</evidence>
<evidence type="ECO:0000313" key="2">
    <source>
        <dbReference type="Proteomes" id="UP001165064"/>
    </source>
</evidence>
<protein>
    <submittedName>
        <fullName evidence="1">Unnamed protein product</fullName>
    </submittedName>
</protein>
<reference evidence="1" key="1">
    <citation type="submission" date="2023-04" db="EMBL/GenBank/DDBJ databases">
        <title>Ambrosiozyma monospora NBRC 10751.</title>
        <authorList>
            <person name="Ichikawa N."/>
            <person name="Sato H."/>
            <person name="Tonouchi N."/>
        </authorList>
    </citation>
    <scope>NUCLEOTIDE SEQUENCE</scope>
    <source>
        <strain evidence="1">NBRC 10751</strain>
    </source>
</reference>